<accession>A0A2R5LFG8</accession>
<organism evidence="2">
    <name type="scientific">Ornithodoros turicata</name>
    <dbReference type="NCBI Taxonomy" id="34597"/>
    <lineage>
        <taxon>Eukaryota</taxon>
        <taxon>Metazoa</taxon>
        <taxon>Ecdysozoa</taxon>
        <taxon>Arthropoda</taxon>
        <taxon>Chelicerata</taxon>
        <taxon>Arachnida</taxon>
        <taxon>Acari</taxon>
        <taxon>Parasitiformes</taxon>
        <taxon>Ixodida</taxon>
        <taxon>Ixodoidea</taxon>
        <taxon>Argasidae</taxon>
        <taxon>Ornithodorinae</taxon>
        <taxon>Ornithodoros</taxon>
    </lineage>
</organism>
<feature type="signal peptide" evidence="1">
    <location>
        <begin position="1"/>
        <end position="19"/>
    </location>
</feature>
<dbReference type="Gene3D" id="1.10.150.440">
    <property type="match status" value="1"/>
</dbReference>
<name>A0A2R5LFG8_9ACAR</name>
<dbReference type="KEGG" id="oti:135391702"/>
<reference evidence="2" key="1">
    <citation type="submission" date="2018-03" db="EMBL/GenBank/DDBJ databases">
        <title>The relapsing fever spirochete Borrelia turicatae persists in the highly oxidative environment of its soft-bodied tick vector.</title>
        <authorList>
            <person name="Bourret T.J."/>
            <person name="Boyle W.K."/>
            <person name="Valenzuela J.G."/>
            <person name="Oliveira F."/>
            <person name="Lopez J.E."/>
        </authorList>
    </citation>
    <scope>NUCLEOTIDE SEQUENCE</scope>
    <source>
        <strain evidence="2">Kansas strain/isolate</strain>
        <tissue evidence="2">Salivary glands</tissue>
    </source>
</reference>
<evidence type="ECO:0000313" key="2">
    <source>
        <dbReference type="EMBL" id="MBY08256.1"/>
    </source>
</evidence>
<sequence length="116" mass="13020">MKGLFGVAVLAAVVLLASAHHLELCKKADKPLKDQLKCQRDHATPAFNSKFDSVNKQLQCDSDFCTIRKLCAEPDFETALKKFFTESEIQVLHELANHCDPDSPTGHDHHAHDHHH</sequence>
<feature type="chain" id="PRO_5015333191" evidence="1">
    <location>
        <begin position="20"/>
        <end position="116"/>
    </location>
</feature>
<keyword evidence="1" id="KW-0732">Signal</keyword>
<evidence type="ECO:0000256" key="1">
    <source>
        <dbReference type="SAM" id="SignalP"/>
    </source>
</evidence>
<dbReference type="RefSeq" id="XP_064478127.1">
    <property type="nucleotide sequence ID" value="XM_064622057.1"/>
</dbReference>
<dbReference type="GeneID" id="135391702"/>
<dbReference type="AlphaFoldDB" id="A0A2R5LFG8"/>
<dbReference type="EMBL" id="GGLE01004130">
    <property type="protein sequence ID" value="MBY08256.1"/>
    <property type="molecule type" value="Transcribed_RNA"/>
</dbReference>
<proteinExistence type="predicted"/>
<protein>
    <submittedName>
        <fullName evidence="2">Putative microplusin-like antimicrobial</fullName>
    </submittedName>
</protein>